<dbReference type="HAMAP" id="MF_00460">
    <property type="entry name" value="UPF0125_RnfH"/>
    <property type="match status" value="1"/>
</dbReference>
<dbReference type="PANTHER" id="PTHR37483:SF1">
    <property type="entry name" value="UPF0125 PROTEIN RATB"/>
    <property type="match status" value="1"/>
</dbReference>
<reference evidence="4 5" key="1">
    <citation type="submission" date="2018-01" db="EMBL/GenBank/DDBJ databases">
        <title>Draft genome sequence of Paucibacter aquatile CR182 isolated from freshwater of the Nakdong River.</title>
        <authorList>
            <person name="Choi A."/>
            <person name="Chung E.J."/>
        </authorList>
    </citation>
    <scope>NUCLEOTIDE SEQUENCE [LARGE SCALE GENOMIC DNA]</scope>
    <source>
        <strain evidence="4 5">CR182</strain>
    </source>
</reference>
<feature type="compositionally biased region" description="Basic and acidic residues" evidence="3">
    <location>
        <begin position="94"/>
        <end position="107"/>
    </location>
</feature>
<accession>A0A2N8KUZ5</accession>
<dbReference type="OrthoDB" id="9796575at2"/>
<feature type="region of interest" description="Disordered" evidence="3">
    <location>
        <begin position="94"/>
        <end position="119"/>
    </location>
</feature>
<dbReference type="EMBL" id="POSP01000003">
    <property type="protein sequence ID" value="PND37284.1"/>
    <property type="molecule type" value="Genomic_DNA"/>
</dbReference>
<evidence type="ECO:0000256" key="1">
    <source>
        <dbReference type="ARBA" id="ARBA00010645"/>
    </source>
</evidence>
<dbReference type="PANTHER" id="PTHR37483">
    <property type="entry name" value="UPF0125 PROTEIN RATB"/>
    <property type="match status" value="1"/>
</dbReference>
<dbReference type="InterPro" id="IPR037021">
    <property type="entry name" value="RnfH_sf"/>
</dbReference>
<keyword evidence="5" id="KW-1185">Reference proteome</keyword>
<dbReference type="Proteomes" id="UP000235916">
    <property type="component" value="Unassembled WGS sequence"/>
</dbReference>
<organism evidence="4 5">
    <name type="scientific">Kinneretia aquatilis</name>
    <dbReference type="NCBI Taxonomy" id="2070761"/>
    <lineage>
        <taxon>Bacteria</taxon>
        <taxon>Pseudomonadati</taxon>
        <taxon>Pseudomonadota</taxon>
        <taxon>Betaproteobacteria</taxon>
        <taxon>Burkholderiales</taxon>
        <taxon>Sphaerotilaceae</taxon>
        <taxon>Roseateles</taxon>
    </lineage>
</organism>
<comment type="caution">
    <text evidence="4">The sequence shown here is derived from an EMBL/GenBank/DDBJ whole genome shotgun (WGS) entry which is preliminary data.</text>
</comment>
<dbReference type="SUPFAM" id="SSF54285">
    <property type="entry name" value="MoaD/ThiS"/>
    <property type="match status" value="1"/>
</dbReference>
<dbReference type="InterPro" id="IPR005346">
    <property type="entry name" value="RnfH"/>
</dbReference>
<gene>
    <name evidence="4" type="ORF">C1O66_06900</name>
</gene>
<dbReference type="RefSeq" id="WP_102767203.1">
    <property type="nucleotide sequence ID" value="NZ_POSP01000003.1"/>
</dbReference>
<dbReference type="AlphaFoldDB" id="A0A2N8KUZ5"/>
<dbReference type="Pfam" id="PF03658">
    <property type="entry name" value="Ub-RnfH"/>
    <property type="match status" value="1"/>
</dbReference>
<evidence type="ECO:0000313" key="4">
    <source>
        <dbReference type="EMBL" id="PND37284.1"/>
    </source>
</evidence>
<name>A0A2N8KUZ5_9BURK</name>
<evidence type="ECO:0000313" key="5">
    <source>
        <dbReference type="Proteomes" id="UP000235916"/>
    </source>
</evidence>
<evidence type="ECO:0000256" key="3">
    <source>
        <dbReference type="SAM" id="MobiDB-lite"/>
    </source>
</evidence>
<sequence length="119" mass="13592">MALAEPVEGQQALIAVELVWSPQAGVVHRLDLRLPLGCTLGQALQACAEFQPMQARLAEFKLGIWGRQQPADTVLRDRDRIEVYRPLTVDPKEARRQRYKDRGERIVSRHRPLAGKTRR</sequence>
<dbReference type="InterPro" id="IPR016155">
    <property type="entry name" value="Mopterin_synth/thiamin_S_b"/>
</dbReference>
<protein>
    <recommendedName>
        <fullName evidence="2">UPF0125 protein C1O66_06900</fullName>
    </recommendedName>
</protein>
<evidence type="ECO:0000256" key="2">
    <source>
        <dbReference type="HAMAP-Rule" id="MF_00460"/>
    </source>
</evidence>
<dbReference type="Gene3D" id="3.10.20.280">
    <property type="entry name" value="RnfH-like"/>
    <property type="match status" value="1"/>
</dbReference>
<comment type="similarity">
    <text evidence="1 2">Belongs to the UPF0125 (RnfH) family.</text>
</comment>
<proteinExistence type="inferred from homology"/>
<feature type="compositionally biased region" description="Basic residues" evidence="3">
    <location>
        <begin position="108"/>
        <end position="119"/>
    </location>
</feature>